<keyword evidence="2" id="KW-1185">Reference proteome</keyword>
<proteinExistence type="predicted"/>
<dbReference type="AlphaFoldDB" id="A0A8S4QF24"/>
<gene>
    <name evidence="1" type="primary">jg20710</name>
    <name evidence="1" type="ORF">PAEG_LOCUS887</name>
</gene>
<sequence length="38" mass="4307">MADVVLSLPHSIRVCEYCAKEIPRCQVAVGRRDSKKFT</sequence>
<dbReference type="EMBL" id="CAKXAJ010002891">
    <property type="protein sequence ID" value="CAH2208271.1"/>
    <property type="molecule type" value="Genomic_DNA"/>
</dbReference>
<evidence type="ECO:0000313" key="2">
    <source>
        <dbReference type="Proteomes" id="UP000838756"/>
    </source>
</evidence>
<comment type="caution">
    <text evidence="1">The sequence shown here is derived from an EMBL/GenBank/DDBJ whole genome shotgun (WGS) entry which is preliminary data.</text>
</comment>
<protein>
    <submittedName>
        <fullName evidence="1">Jg20710 protein</fullName>
    </submittedName>
</protein>
<dbReference type="Proteomes" id="UP000838756">
    <property type="component" value="Unassembled WGS sequence"/>
</dbReference>
<organism evidence="1 2">
    <name type="scientific">Pararge aegeria aegeria</name>
    <dbReference type="NCBI Taxonomy" id="348720"/>
    <lineage>
        <taxon>Eukaryota</taxon>
        <taxon>Metazoa</taxon>
        <taxon>Ecdysozoa</taxon>
        <taxon>Arthropoda</taxon>
        <taxon>Hexapoda</taxon>
        <taxon>Insecta</taxon>
        <taxon>Pterygota</taxon>
        <taxon>Neoptera</taxon>
        <taxon>Endopterygota</taxon>
        <taxon>Lepidoptera</taxon>
        <taxon>Glossata</taxon>
        <taxon>Ditrysia</taxon>
        <taxon>Papilionoidea</taxon>
        <taxon>Nymphalidae</taxon>
        <taxon>Satyrinae</taxon>
        <taxon>Satyrini</taxon>
        <taxon>Parargina</taxon>
        <taxon>Pararge</taxon>
    </lineage>
</organism>
<evidence type="ECO:0000313" key="1">
    <source>
        <dbReference type="EMBL" id="CAH2208271.1"/>
    </source>
</evidence>
<reference evidence="1" key="1">
    <citation type="submission" date="2022-03" db="EMBL/GenBank/DDBJ databases">
        <authorList>
            <person name="Lindestad O."/>
        </authorList>
    </citation>
    <scope>NUCLEOTIDE SEQUENCE</scope>
</reference>
<name>A0A8S4QF24_9NEOP</name>
<feature type="non-terminal residue" evidence="1">
    <location>
        <position position="38"/>
    </location>
</feature>
<accession>A0A8S4QF24</accession>